<comment type="catalytic activity">
    <reaction evidence="17">
        <text>Cu(2+)(in) + ATP + H2O = Cu(2+)(out) + ADP + phosphate + H(+)</text>
        <dbReference type="Rhea" id="RHEA:10376"/>
        <dbReference type="ChEBI" id="CHEBI:15377"/>
        <dbReference type="ChEBI" id="CHEBI:15378"/>
        <dbReference type="ChEBI" id="CHEBI:29036"/>
        <dbReference type="ChEBI" id="CHEBI:30616"/>
        <dbReference type="ChEBI" id="CHEBI:43474"/>
        <dbReference type="ChEBI" id="CHEBI:456216"/>
        <dbReference type="EC" id="7.2.2.9"/>
    </reaction>
</comment>
<dbReference type="PRINTS" id="PR00943">
    <property type="entry name" value="CUATPASE"/>
</dbReference>
<feature type="domain" description="HMA" evidence="19">
    <location>
        <begin position="78"/>
        <end position="144"/>
    </location>
</feature>
<evidence type="ECO:0000256" key="2">
    <source>
        <dbReference type="ARBA" id="ARBA00006024"/>
    </source>
</evidence>
<dbReference type="SUPFAM" id="SSF81665">
    <property type="entry name" value="Calcium ATPase, transmembrane domain M"/>
    <property type="match status" value="1"/>
</dbReference>
<dbReference type="GO" id="GO:0005524">
    <property type="term" value="F:ATP binding"/>
    <property type="evidence" value="ECO:0007669"/>
    <property type="project" value="UniProtKB-UniRule"/>
</dbReference>
<evidence type="ECO:0000259" key="19">
    <source>
        <dbReference type="PROSITE" id="PS50846"/>
    </source>
</evidence>
<evidence type="ECO:0000256" key="1">
    <source>
        <dbReference type="ARBA" id="ARBA00004127"/>
    </source>
</evidence>
<comment type="similarity">
    <text evidence="2 18">Belongs to the cation transport ATPase (P-type) (TC 3.A.3) family. Type IB subfamily.</text>
</comment>
<dbReference type="RefSeq" id="WP_068669914.1">
    <property type="nucleotide sequence ID" value="NZ_LWLG01000005.1"/>
</dbReference>
<keyword evidence="10" id="KW-0460">Magnesium</keyword>
<dbReference type="Gene3D" id="3.40.50.1000">
    <property type="entry name" value="HAD superfamily/HAD-like"/>
    <property type="match status" value="1"/>
</dbReference>
<comment type="subcellular location">
    <subcellularLocation>
        <location evidence="18">Cell membrane</location>
    </subcellularLocation>
    <subcellularLocation>
        <location evidence="1">Endomembrane system</location>
        <topology evidence="1">Multi-pass membrane protein</topology>
    </subcellularLocation>
</comment>
<dbReference type="FunFam" id="3.30.70.100:FF:000001">
    <property type="entry name" value="ATPase copper transporting beta"/>
    <property type="match status" value="1"/>
</dbReference>
<dbReference type="GO" id="GO:0005507">
    <property type="term" value="F:copper ion binding"/>
    <property type="evidence" value="ECO:0007669"/>
    <property type="project" value="InterPro"/>
</dbReference>
<evidence type="ECO:0000256" key="12">
    <source>
        <dbReference type="ARBA" id="ARBA00022989"/>
    </source>
</evidence>
<dbReference type="GO" id="GO:0016887">
    <property type="term" value="F:ATP hydrolysis activity"/>
    <property type="evidence" value="ECO:0007669"/>
    <property type="project" value="InterPro"/>
</dbReference>
<dbReference type="PANTHER" id="PTHR43520:SF8">
    <property type="entry name" value="P-TYPE CU(+) TRANSPORTER"/>
    <property type="match status" value="1"/>
</dbReference>
<dbReference type="PROSITE" id="PS01229">
    <property type="entry name" value="COF_2"/>
    <property type="match status" value="1"/>
</dbReference>
<dbReference type="NCBIfam" id="TIGR00003">
    <property type="entry name" value="copper ion binding protein"/>
    <property type="match status" value="2"/>
</dbReference>
<dbReference type="InterPro" id="IPR027256">
    <property type="entry name" value="P-typ_ATPase_IB"/>
</dbReference>
<dbReference type="SUPFAM" id="SSF81653">
    <property type="entry name" value="Calcium ATPase, transduction domain A"/>
    <property type="match status" value="1"/>
</dbReference>
<dbReference type="PROSITE" id="PS00154">
    <property type="entry name" value="ATPASE_E1_E2"/>
    <property type="match status" value="1"/>
</dbReference>
<evidence type="ECO:0000256" key="16">
    <source>
        <dbReference type="ARBA" id="ARBA00038904"/>
    </source>
</evidence>
<dbReference type="Gene3D" id="2.70.150.10">
    <property type="entry name" value="Calcium-transporting ATPase, cytoplasmic transduction domain A"/>
    <property type="match status" value="1"/>
</dbReference>
<dbReference type="FunFam" id="2.70.150.10:FF:000002">
    <property type="entry name" value="Copper-transporting ATPase 1, putative"/>
    <property type="match status" value="1"/>
</dbReference>
<dbReference type="Pfam" id="PF00403">
    <property type="entry name" value="HMA"/>
    <property type="match status" value="2"/>
</dbReference>
<evidence type="ECO:0000256" key="13">
    <source>
        <dbReference type="ARBA" id="ARBA00023008"/>
    </source>
</evidence>
<feature type="transmembrane region" description="Helical" evidence="18">
    <location>
        <begin position="789"/>
        <end position="808"/>
    </location>
</feature>
<dbReference type="AlphaFoldDB" id="A0A179D564"/>
<evidence type="ECO:0000313" key="21">
    <source>
        <dbReference type="Proteomes" id="UP000078390"/>
    </source>
</evidence>
<feature type="transmembrane region" description="Helical" evidence="18">
    <location>
        <begin position="194"/>
        <end position="214"/>
    </location>
</feature>
<dbReference type="Pfam" id="PF00702">
    <property type="entry name" value="Hydrolase"/>
    <property type="match status" value="1"/>
</dbReference>
<dbReference type="InterPro" id="IPR008250">
    <property type="entry name" value="ATPase_P-typ_transduc_dom_A_sf"/>
</dbReference>
<dbReference type="EC" id="7.2.2.9" evidence="16"/>
<dbReference type="PRINTS" id="PR00119">
    <property type="entry name" value="CATATPASE"/>
</dbReference>
<name>A0A179D564_9BACT</name>
<feature type="transmembrane region" description="Helical" evidence="18">
    <location>
        <begin position="447"/>
        <end position="474"/>
    </location>
</feature>
<feature type="transmembrane region" description="Helical" evidence="18">
    <location>
        <begin position="235"/>
        <end position="254"/>
    </location>
</feature>
<evidence type="ECO:0000256" key="17">
    <source>
        <dbReference type="ARBA" id="ARBA00047424"/>
    </source>
</evidence>
<feature type="transmembrane region" description="Helical" evidence="18">
    <location>
        <begin position="169"/>
        <end position="188"/>
    </location>
</feature>
<keyword evidence="11" id="KW-1278">Translocase</keyword>
<dbReference type="InterPro" id="IPR006121">
    <property type="entry name" value="HMA_dom"/>
</dbReference>
<dbReference type="SFLD" id="SFLDS00003">
    <property type="entry name" value="Haloacid_Dehalogenase"/>
    <property type="match status" value="1"/>
</dbReference>
<keyword evidence="21" id="KW-1185">Reference proteome</keyword>
<dbReference type="PRINTS" id="PR00942">
    <property type="entry name" value="CUATPASEI"/>
</dbReference>
<dbReference type="SUPFAM" id="SSF81660">
    <property type="entry name" value="Metal cation-transporting ATPase, ATP-binding domain N"/>
    <property type="match status" value="1"/>
</dbReference>
<evidence type="ECO:0000256" key="4">
    <source>
        <dbReference type="ARBA" id="ARBA00022692"/>
    </source>
</evidence>
<dbReference type="InterPro" id="IPR059000">
    <property type="entry name" value="ATPase_P-type_domA"/>
</dbReference>
<keyword evidence="3" id="KW-0813">Transport</keyword>
<feature type="transmembrane region" description="Helical" evidence="18">
    <location>
        <begin position="419"/>
        <end position="441"/>
    </location>
</feature>
<dbReference type="OrthoDB" id="9770315at2"/>
<proteinExistence type="inferred from homology"/>
<evidence type="ECO:0000256" key="8">
    <source>
        <dbReference type="ARBA" id="ARBA00022796"/>
    </source>
</evidence>
<dbReference type="PATRIC" id="fig|999894.6.peg.977"/>
<dbReference type="CDD" id="cd00371">
    <property type="entry name" value="HMA"/>
    <property type="match status" value="2"/>
</dbReference>
<evidence type="ECO:0000256" key="6">
    <source>
        <dbReference type="ARBA" id="ARBA00022737"/>
    </source>
</evidence>
<dbReference type="InterPro" id="IPR006122">
    <property type="entry name" value="HMA_Cu_ion-bd"/>
</dbReference>
<dbReference type="EMBL" id="LWLG01000005">
    <property type="protein sequence ID" value="OAQ20859.1"/>
    <property type="molecule type" value="Genomic_DNA"/>
</dbReference>
<keyword evidence="5 18" id="KW-0479">Metal-binding</keyword>
<feature type="transmembrane region" description="Helical" evidence="18">
    <location>
        <begin position="761"/>
        <end position="783"/>
    </location>
</feature>
<keyword evidence="14" id="KW-0406">Ion transport</keyword>
<dbReference type="InterPro" id="IPR001757">
    <property type="entry name" value="P_typ_ATPase"/>
</dbReference>
<dbReference type="STRING" id="999894.TDIS_0985"/>
<keyword evidence="7 18" id="KW-0547">Nucleotide-binding</keyword>
<evidence type="ECO:0000256" key="18">
    <source>
        <dbReference type="RuleBase" id="RU362081"/>
    </source>
</evidence>
<dbReference type="InterPro" id="IPR023299">
    <property type="entry name" value="ATPase_P-typ_cyto_dom_N"/>
</dbReference>
<keyword evidence="20" id="KW-0378">Hydrolase</keyword>
<keyword evidence="18" id="KW-1003">Cell membrane</keyword>
<keyword evidence="9 18" id="KW-0067">ATP-binding</keyword>
<dbReference type="GO" id="GO:0005886">
    <property type="term" value="C:plasma membrane"/>
    <property type="evidence" value="ECO:0007669"/>
    <property type="project" value="UniProtKB-SubCell"/>
</dbReference>
<reference evidence="20 21" key="1">
    <citation type="submission" date="2016-04" db="EMBL/GenBank/DDBJ databases">
        <title>Genome analysis of Thermosulfurimonas dismutans, the first thermophilic sulfur-disproportionating bacterium of the phylum Thermodesulfobacteria.</title>
        <authorList>
            <person name="Mardanov A.V."/>
            <person name="Beletsky A.V."/>
            <person name="Kadnikov V.V."/>
            <person name="Slobodkin A.I."/>
            <person name="Ravin N.V."/>
        </authorList>
    </citation>
    <scope>NUCLEOTIDE SEQUENCE [LARGE SCALE GENOMIC DNA]</scope>
    <source>
        <strain evidence="20 21">S95</strain>
    </source>
</reference>
<dbReference type="NCBIfam" id="TIGR01525">
    <property type="entry name" value="ATPase-IB_hvy"/>
    <property type="match status" value="1"/>
</dbReference>
<dbReference type="Proteomes" id="UP000078390">
    <property type="component" value="Unassembled WGS sequence"/>
</dbReference>
<keyword evidence="13" id="KW-0186">Copper</keyword>
<protein>
    <recommendedName>
        <fullName evidence="16">P-type Cu(2+) transporter</fullName>
        <ecNumber evidence="16">7.2.2.9</ecNumber>
    </recommendedName>
</protein>
<keyword evidence="15 18" id="KW-0472">Membrane</keyword>
<dbReference type="GO" id="GO:0012505">
    <property type="term" value="C:endomembrane system"/>
    <property type="evidence" value="ECO:0007669"/>
    <property type="project" value="UniProtKB-SubCell"/>
</dbReference>
<evidence type="ECO:0000256" key="9">
    <source>
        <dbReference type="ARBA" id="ARBA00022840"/>
    </source>
</evidence>
<evidence type="ECO:0000256" key="10">
    <source>
        <dbReference type="ARBA" id="ARBA00022842"/>
    </source>
</evidence>
<accession>A0A179D564</accession>
<dbReference type="Pfam" id="PF00122">
    <property type="entry name" value="E1-E2_ATPase"/>
    <property type="match status" value="1"/>
</dbReference>
<dbReference type="GO" id="GO:0055070">
    <property type="term" value="P:copper ion homeostasis"/>
    <property type="evidence" value="ECO:0007669"/>
    <property type="project" value="TreeGrafter"/>
</dbReference>
<evidence type="ECO:0000256" key="11">
    <source>
        <dbReference type="ARBA" id="ARBA00022967"/>
    </source>
</evidence>
<dbReference type="InterPro" id="IPR018303">
    <property type="entry name" value="ATPase_P-typ_P_site"/>
</dbReference>
<evidence type="ECO:0000256" key="7">
    <source>
        <dbReference type="ARBA" id="ARBA00022741"/>
    </source>
</evidence>
<dbReference type="InterPro" id="IPR023214">
    <property type="entry name" value="HAD_sf"/>
</dbReference>
<keyword evidence="8" id="KW-0187">Copper transport</keyword>
<dbReference type="NCBIfam" id="TIGR01494">
    <property type="entry name" value="ATPase_P-type"/>
    <property type="match status" value="1"/>
</dbReference>
<dbReference type="Gene3D" id="3.30.70.100">
    <property type="match status" value="2"/>
</dbReference>
<evidence type="ECO:0000313" key="20">
    <source>
        <dbReference type="EMBL" id="OAQ20859.1"/>
    </source>
</evidence>
<keyword evidence="12 18" id="KW-1133">Transmembrane helix</keyword>
<evidence type="ECO:0000256" key="5">
    <source>
        <dbReference type="ARBA" id="ARBA00022723"/>
    </source>
</evidence>
<keyword evidence="4 18" id="KW-0812">Transmembrane</keyword>
<dbReference type="PANTHER" id="PTHR43520">
    <property type="entry name" value="ATP7, ISOFORM B"/>
    <property type="match status" value="1"/>
</dbReference>
<feature type="domain" description="HMA" evidence="19">
    <location>
        <begin position="5"/>
        <end position="71"/>
    </location>
</feature>
<evidence type="ECO:0000256" key="3">
    <source>
        <dbReference type="ARBA" id="ARBA00022448"/>
    </source>
</evidence>
<dbReference type="GO" id="GO:0043682">
    <property type="term" value="F:P-type divalent copper transporter activity"/>
    <property type="evidence" value="ECO:0007669"/>
    <property type="project" value="UniProtKB-EC"/>
</dbReference>
<dbReference type="PROSITE" id="PS50846">
    <property type="entry name" value="HMA_2"/>
    <property type="match status" value="2"/>
</dbReference>
<dbReference type="InterPro" id="IPR036412">
    <property type="entry name" value="HAD-like_sf"/>
</dbReference>
<dbReference type="InterPro" id="IPR036163">
    <property type="entry name" value="HMA_dom_sf"/>
</dbReference>
<comment type="caution">
    <text evidence="20">The sequence shown here is derived from an EMBL/GenBank/DDBJ whole genome shotgun (WGS) entry which is preliminary data.</text>
</comment>
<dbReference type="PROSITE" id="PS01047">
    <property type="entry name" value="HMA_1"/>
    <property type="match status" value="2"/>
</dbReference>
<dbReference type="SUPFAM" id="SSF55008">
    <property type="entry name" value="HMA, heavy metal-associated domain"/>
    <property type="match status" value="2"/>
</dbReference>
<feature type="transmembrane region" description="Helical" evidence="18">
    <location>
        <begin position="266"/>
        <end position="285"/>
    </location>
</feature>
<keyword evidence="6" id="KW-0677">Repeat</keyword>
<gene>
    <name evidence="20" type="ORF">TDIS_0985</name>
</gene>
<evidence type="ECO:0000256" key="15">
    <source>
        <dbReference type="ARBA" id="ARBA00023136"/>
    </source>
</evidence>
<dbReference type="FunFam" id="3.30.70.100:FF:000005">
    <property type="entry name" value="Copper-exporting P-type ATPase A"/>
    <property type="match status" value="1"/>
</dbReference>
<dbReference type="InterPro" id="IPR023298">
    <property type="entry name" value="ATPase_P-typ_TM_dom_sf"/>
</dbReference>
<organism evidence="20 21">
    <name type="scientific">Thermosulfurimonas dismutans</name>
    <dbReference type="NCBI Taxonomy" id="999894"/>
    <lineage>
        <taxon>Bacteria</taxon>
        <taxon>Pseudomonadati</taxon>
        <taxon>Thermodesulfobacteriota</taxon>
        <taxon>Thermodesulfobacteria</taxon>
        <taxon>Thermodesulfobacteriales</taxon>
        <taxon>Thermodesulfobacteriaceae</taxon>
        <taxon>Thermosulfurimonas</taxon>
    </lineage>
</organism>
<dbReference type="InterPro" id="IPR044492">
    <property type="entry name" value="P_typ_ATPase_HD_dom"/>
</dbReference>
<dbReference type="SFLD" id="SFLDF00027">
    <property type="entry name" value="p-type_atpase"/>
    <property type="match status" value="1"/>
</dbReference>
<dbReference type="NCBIfam" id="TIGR01511">
    <property type="entry name" value="ATPase-IB1_Cu"/>
    <property type="match status" value="1"/>
</dbReference>
<evidence type="ECO:0000256" key="14">
    <source>
        <dbReference type="ARBA" id="ARBA00023065"/>
    </source>
</evidence>
<dbReference type="InterPro" id="IPR017969">
    <property type="entry name" value="Heavy-metal-associated_CS"/>
</dbReference>
<dbReference type="Gene3D" id="3.40.1110.10">
    <property type="entry name" value="Calcium-transporting ATPase, cytoplasmic domain N"/>
    <property type="match status" value="1"/>
</dbReference>
<dbReference type="CDD" id="cd02094">
    <property type="entry name" value="P-type_ATPase_Cu-like"/>
    <property type="match status" value="1"/>
</dbReference>
<sequence>MSTKREILFSISGMSCAACAARIEKVLSRLPGVIEASVNFAAAKARVVYEPAKISPEEMIKAIQEEGYELAPAVSRKETTVVAIGGMSCAACVARLEKALGKLSGVLEVSINLASGRARIVYDPEITGISNFRKVIEDEGYQFLGLSEETQTIAAGAEEARLAELKKRLLVAWLLAPLIFLLSMEKLFPFVSRIPLILRFYLLFLLATLVEFYAGWEFLRGALKGLKHRTADMNTLVSLGTLSAYFYSVVVTFFPGPFLSAGLPLHVYYDSAAMIIAFVLLGRYLETRARGRAGEAVRKLLSLTPPMARVIRGDREVELPAEALLPGDVVVVRPGERLPADGLILEGRTAIDESMLTGESLPVEKGPGARVIGGTLNLYGVFKFRVEKVGRETVLATIARLVEEAQGSKAQIQRLADRVAGVFVPVVLVIAAVTLAVWYLVGPEPKITNALLSFVSVLVIACPCAMGLATPAAVMVGTGRAAEMGILIKNALALEEGAQVEVCVLDKTGTLTHGKPEVKAVFPAEEYSEEDLLRLAGALECHSEHPLSKAIVKAAEGLELPEVKGLTAIPGKGLSGEIDGQTVLVGKPNWVKAQVEVPKALEEKVLEEASSGKTVVLVAYAGKAVGFLTIADVLRPEAKEVINDLKALGLKVFMLTGDNQATAASIAKELTLDGFMAEVLPEDKAQKIRELQEKGQRVMMVGDGINDAPALAQADLGVALSSGTDIAIESADVALMRADLRLVPWTVKLCRATLRIIKQNLFWAFGYNVLAIPLAAGVFYPFFGWRLSPAIAAAAMALSSVSVVTNALRLKKLSF</sequence>
<dbReference type="SUPFAM" id="SSF56784">
    <property type="entry name" value="HAD-like"/>
    <property type="match status" value="1"/>
</dbReference>
<dbReference type="SFLD" id="SFLDG00002">
    <property type="entry name" value="C1.7:_P-type_atpase_like"/>
    <property type="match status" value="1"/>
</dbReference>